<dbReference type="Gene3D" id="1.25.40.10">
    <property type="entry name" value="Tetratricopeptide repeat domain"/>
    <property type="match status" value="1"/>
</dbReference>
<evidence type="ECO:0000256" key="6">
    <source>
        <dbReference type="PROSITE-ProRule" id="PRU00169"/>
    </source>
</evidence>
<keyword evidence="4" id="KW-0238">DNA-binding</keyword>
<dbReference type="SMART" id="SM00448">
    <property type="entry name" value="REC"/>
    <property type="match status" value="1"/>
</dbReference>
<dbReference type="InterPro" id="IPR011990">
    <property type="entry name" value="TPR-like_helical_dom_sf"/>
</dbReference>
<keyword evidence="6" id="KW-0597">Phosphoprotein</keyword>
<dbReference type="SUPFAM" id="SSF46894">
    <property type="entry name" value="C-terminal effector domain of the bipartite response regulators"/>
    <property type="match status" value="1"/>
</dbReference>
<dbReference type="InterPro" id="IPR036388">
    <property type="entry name" value="WH-like_DNA-bd_sf"/>
</dbReference>
<gene>
    <name evidence="8" type="ORF">AZF04_09420</name>
</gene>
<protein>
    <recommendedName>
        <fullName evidence="7">Response regulatory domain-containing protein</fullName>
    </recommendedName>
</protein>
<dbReference type="GO" id="GO:0006355">
    <property type="term" value="P:regulation of DNA-templated transcription"/>
    <property type="evidence" value="ECO:0007669"/>
    <property type="project" value="InterPro"/>
</dbReference>
<dbReference type="Gene3D" id="1.10.10.10">
    <property type="entry name" value="Winged helix-like DNA-binding domain superfamily/Winged helix DNA-binding domain"/>
    <property type="match status" value="1"/>
</dbReference>
<keyword evidence="5" id="KW-0804">Transcription</keyword>
<evidence type="ECO:0000256" key="3">
    <source>
        <dbReference type="ARBA" id="ARBA00023015"/>
    </source>
</evidence>
<keyword evidence="3" id="KW-0805">Transcription regulation</keyword>
<evidence type="ECO:0000313" key="9">
    <source>
        <dbReference type="Proteomes" id="UP000075806"/>
    </source>
</evidence>
<dbReference type="Gene3D" id="3.40.50.2300">
    <property type="match status" value="1"/>
</dbReference>
<dbReference type="PROSITE" id="PS50110">
    <property type="entry name" value="RESPONSE_REGULATORY"/>
    <property type="match status" value="1"/>
</dbReference>
<accession>A0A161PH62</accession>
<feature type="domain" description="Response regulatory" evidence="7">
    <location>
        <begin position="3"/>
        <end position="116"/>
    </location>
</feature>
<name>A0A161PH62_9BACI</name>
<comment type="caution">
    <text evidence="8">The sequence shown here is derived from an EMBL/GenBank/DDBJ whole genome shotgun (WGS) entry which is preliminary data.</text>
</comment>
<keyword evidence="9" id="KW-1185">Reference proteome</keyword>
<organism evidence="8 9">
    <name type="scientific">Alkalihalobacillus trypoxylicola</name>
    <dbReference type="NCBI Taxonomy" id="519424"/>
    <lineage>
        <taxon>Bacteria</taxon>
        <taxon>Bacillati</taxon>
        <taxon>Bacillota</taxon>
        <taxon>Bacilli</taxon>
        <taxon>Bacillales</taxon>
        <taxon>Bacillaceae</taxon>
        <taxon>Alkalihalobacillus</taxon>
    </lineage>
</organism>
<reference evidence="8" key="1">
    <citation type="submission" date="2016-02" db="EMBL/GenBank/DDBJ databases">
        <title>Genome sequence of Bacillus trypoxylicola KCTC 13244(T).</title>
        <authorList>
            <person name="Jeong H."/>
            <person name="Park S.-H."/>
            <person name="Choi S.-K."/>
        </authorList>
    </citation>
    <scope>NUCLEOTIDE SEQUENCE [LARGE SCALE GENOMIC DNA]</scope>
    <source>
        <strain evidence="8">KCTC 13244</strain>
    </source>
</reference>
<feature type="modified residue" description="4-aspartylphosphate" evidence="6">
    <location>
        <position position="54"/>
    </location>
</feature>
<dbReference type="GO" id="GO:0005737">
    <property type="term" value="C:cytoplasm"/>
    <property type="evidence" value="ECO:0007669"/>
    <property type="project" value="UniProtKB-SubCell"/>
</dbReference>
<dbReference type="RefSeq" id="WP_061949537.1">
    <property type="nucleotide sequence ID" value="NZ_LTAO01000034.1"/>
</dbReference>
<dbReference type="InterPro" id="IPR051677">
    <property type="entry name" value="AfsR-DnrI-RedD_regulator"/>
</dbReference>
<dbReference type="GO" id="GO:0003677">
    <property type="term" value="F:DNA binding"/>
    <property type="evidence" value="ECO:0007669"/>
    <property type="project" value="UniProtKB-KW"/>
</dbReference>
<dbReference type="EMBL" id="LTAO01000034">
    <property type="protein sequence ID" value="KYG28113.1"/>
    <property type="molecule type" value="Genomic_DNA"/>
</dbReference>
<evidence type="ECO:0000256" key="1">
    <source>
        <dbReference type="ARBA" id="ARBA00004496"/>
    </source>
</evidence>
<dbReference type="InterPro" id="IPR005158">
    <property type="entry name" value="BTAD"/>
</dbReference>
<comment type="subcellular location">
    <subcellularLocation>
        <location evidence="1">Cytoplasm</location>
    </subcellularLocation>
</comment>
<dbReference type="Proteomes" id="UP000075806">
    <property type="component" value="Unassembled WGS sequence"/>
</dbReference>
<dbReference type="OrthoDB" id="3190595at2"/>
<dbReference type="Pfam" id="PF03704">
    <property type="entry name" value="BTAD"/>
    <property type="match status" value="1"/>
</dbReference>
<dbReference type="AlphaFoldDB" id="A0A161PH62"/>
<dbReference type="PANTHER" id="PTHR35807:SF2">
    <property type="entry name" value="TRANSCRIPTIONAL ACTIVATOR DOMAIN"/>
    <property type="match status" value="1"/>
</dbReference>
<evidence type="ECO:0000259" key="7">
    <source>
        <dbReference type="PROSITE" id="PS50110"/>
    </source>
</evidence>
<evidence type="ECO:0000313" key="8">
    <source>
        <dbReference type="EMBL" id="KYG28113.1"/>
    </source>
</evidence>
<evidence type="ECO:0000256" key="2">
    <source>
        <dbReference type="ARBA" id="ARBA00023012"/>
    </source>
</evidence>
<dbReference type="STRING" id="519424.AZF04_09420"/>
<dbReference type="SUPFAM" id="SSF48452">
    <property type="entry name" value="TPR-like"/>
    <property type="match status" value="1"/>
</dbReference>
<evidence type="ECO:0000256" key="5">
    <source>
        <dbReference type="ARBA" id="ARBA00023163"/>
    </source>
</evidence>
<dbReference type="GO" id="GO:0000160">
    <property type="term" value="P:phosphorelay signal transduction system"/>
    <property type="evidence" value="ECO:0007669"/>
    <property type="project" value="UniProtKB-KW"/>
</dbReference>
<dbReference type="InterPro" id="IPR001789">
    <property type="entry name" value="Sig_transdc_resp-reg_receiver"/>
</dbReference>
<keyword evidence="2" id="KW-0902">Two-component regulatory system</keyword>
<dbReference type="Pfam" id="PF00072">
    <property type="entry name" value="Response_reg"/>
    <property type="match status" value="1"/>
</dbReference>
<dbReference type="PANTHER" id="PTHR35807">
    <property type="entry name" value="TRANSCRIPTIONAL REGULATOR REDD-RELATED"/>
    <property type="match status" value="1"/>
</dbReference>
<sequence>MIRVILIDDEILAISLLENLLNQMNAVHIVGKFTDGEEAVMAVNELKPDLIFLDIEMQGKNGIQIAESLKSQEQLDIVFVTAYDQYALEAFQVHAVDYLLKPIDQKRLEETVLRISSRKQGHSKAQKKKPFKAQFLGHFILYNKDGLSIKWRTKKVKELCAYLLHQNKAVHKDQIMDALWPDSSFEKAKGLLHTSMYQLRKELKNQGFEEVIEFVDERYRLHLDYESDFKRMTQLEQELNEHYIQKLLDIYKGDYLAEDDYEWSASLRYEIRANYIKRLTNIIEQGKLENNMKEKVLLKLIELEPYEEQFRQMLLHWYIEQNQTEEAIHHYKQYEDYIWSELKEKPQENTKKMIRPFRPE</sequence>
<dbReference type="InterPro" id="IPR011006">
    <property type="entry name" value="CheY-like_superfamily"/>
</dbReference>
<dbReference type="InterPro" id="IPR016032">
    <property type="entry name" value="Sig_transdc_resp-reg_C-effctor"/>
</dbReference>
<proteinExistence type="predicted"/>
<evidence type="ECO:0000256" key="4">
    <source>
        <dbReference type="ARBA" id="ARBA00023125"/>
    </source>
</evidence>
<dbReference type="SUPFAM" id="SSF52172">
    <property type="entry name" value="CheY-like"/>
    <property type="match status" value="1"/>
</dbReference>